<feature type="compositionally biased region" description="Acidic residues" evidence="1">
    <location>
        <begin position="128"/>
        <end position="142"/>
    </location>
</feature>
<dbReference type="Proteomes" id="UP001501094">
    <property type="component" value="Unassembled WGS sequence"/>
</dbReference>
<keyword evidence="3" id="KW-0732">Signal</keyword>
<dbReference type="EMBL" id="BAAANL010000003">
    <property type="protein sequence ID" value="GAA1859966.1"/>
    <property type="molecule type" value="Genomic_DNA"/>
</dbReference>
<protein>
    <recommendedName>
        <fullName evidence="6">LPXTG-motif cell wall anchor domain-containing protein</fullName>
    </recommendedName>
</protein>
<dbReference type="Gene3D" id="2.60.40.3080">
    <property type="match status" value="1"/>
</dbReference>
<organism evidence="4 5">
    <name type="scientific">Myceligenerans crystallogenes</name>
    <dbReference type="NCBI Taxonomy" id="316335"/>
    <lineage>
        <taxon>Bacteria</taxon>
        <taxon>Bacillati</taxon>
        <taxon>Actinomycetota</taxon>
        <taxon>Actinomycetes</taxon>
        <taxon>Micrococcales</taxon>
        <taxon>Promicromonosporaceae</taxon>
        <taxon>Myceligenerans</taxon>
    </lineage>
</organism>
<name>A0ABN2NCH4_9MICO</name>
<evidence type="ECO:0000256" key="1">
    <source>
        <dbReference type="SAM" id="MobiDB-lite"/>
    </source>
</evidence>
<reference evidence="4 5" key="1">
    <citation type="journal article" date="2019" name="Int. J. Syst. Evol. Microbiol.">
        <title>The Global Catalogue of Microorganisms (GCM) 10K type strain sequencing project: providing services to taxonomists for standard genome sequencing and annotation.</title>
        <authorList>
            <consortium name="The Broad Institute Genomics Platform"/>
            <consortium name="The Broad Institute Genome Sequencing Center for Infectious Disease"/>
            <person name="Wu L."/>
            <person name="Ma J."/>
        </authorList>
    </citation>
    <scope>NUCLEOTIDE SEQUENCE [LARGE SCALE GENOMIC DNA]</scope>
    <source>
        <strain evidence="4 5">JCM 14326</strain>
    </source>
</reference>
<proteinExistence type="predicted"/>
<keyword evidence="2" id="KW-0472">Membrane</keyword>
<comment type="caution">
    <text evidence="4">The sequence shown here is derived from an EMBL/GenBank/DDBJ whole genome shotgun (WGS) entry which is preliminary data.</text>
</comment>
<evidence type="ECO:0000313" key="4">
    <source>
        <dbReference type="EMBL" id="GAA1859966.1"/>
    </source>
</evidence>
<evidence type="ECO:0000256" key="2">
    <source>
        <dbReference type="SAM" id="Phobius"/>
    </source>
</evidence>
<sequence>MLRRIIAAAFALAALIMPVGATSAVADQYGPDEFPCTIELQDGVVTEGETVHVEVWCAIASTGTIVVTDEDGDVVDSEEVTVGAGETVMFTITDLPPGDYTISFCDADGEELAESASLTVLPAAVPGDDGDDDPVVPDDDGDLAATGPTSLPYLATAGALLLAGIAALVVTRRARSQA</sequence>
<evidence type="ECO:0000256" key="3">
    <source>
        <dbReference type="SAM" id="SignalP"/>
    </source>
</evidence>
<feature type="signal peptide" evidence="3">
    <location>
        <begin position="1"/>
        <end position="26"/>
    </location>
</feature>
<keyword evidence="2" id="KW-1133">Transmembrane helix</keyword>
<feature type="chain" id="PRO_5046728746" description="LPXTG-motif cell wall anchor domain-containing protein" evidence="3">
    <location>
        <begin position="27"/>
        <end position="178"/>
    </location>
</feature>
<feature type="transmembrane region" description="Helical" evidence="2">
    <location>
        <begin position="151"/>
        <end position="170"/>
    </location>
</feature>
<gene>
    <name evidence="4" type="ORF">GCM10009751_16810</name>
</gene>
<accession>A0ABN2NCH4</accession>
<feature type="region of interest" description="Disordered" evidence="1">
    <location>
        <begin position="124"/>
        <end position="144"/>
    </location>
</feature>
<keyword evidence="2" id="KW-0812">Transmembrane</keyword>
<dbReference type="RefSeq" id="WP_344101537.1">
    <property type="nucleotide sequence ID" value="NZ_BAAANL010000003.1"/>
</dbReference>
<evidence type="ECO:0000313" key="5">
    <source>
        <dbReference type="Proteomes" id="UP001501094"/>
    </source>
</evidence>
<keyword evidence="5" id="KW-1185">Reference proteome</keyword>
<evidence type="ECO:0008006" key="6">
    <source>
        <dbReference type="Google" id="ProtNLM"/>
    </source>
</evidence>
<dbReference type="NCBIfam" id="TIGR01167">
    <property type="entry name" value="LPXTG_anchor"/>
    <property type="match status" value="1"/>
</dbReference>